<gene>
    <name evidence="2" type="ORF">MKZ38_003902</name>
</gene>
<protein>
    <submittedName>
        <fullName evidence="2">Uncharacterized protein</fullName>
    </submittedName>
</protein>
<dbReference type="EMBL" id="JAKWBI020000022">
    <property type="protein sequence ID" value="KAJ2905894.1"/>
    <property type="molecule type" value="Genomic_DNA"/>
</dbReference>
<evidence type="ECO:0000313" key="3">
    <source>
        <dbReference type="Proteomes" id="UP001201980"/>
    </source>
</evidence>
<evidence type="ECO:0000313" key="2">
    <source>
        <dbReference type="EMBL" id="KAJ2905894.1"/>
    </source>
</evidence>
<reference evidence="2" key="1">
    <citation type="submission" date="2022-07" db="EMBL/GenBank/DDBJ databases">
        <title>Draft genome sequence of Zalerion maritima ATCC 34329, a (micro)plastics degrading marine fungus.</title>
        <authorList>
            <person name="Paco A."/>
            <person name="Goncalves M.F.M."/>
            <person name="Rocha-Santos T.A.P."/>
            <person name="Alves A."/>
        </authorList>
    </citation>
    <scope>NUCLEOTIDE SEQUENCE</scope>
    <source>
        <strain evidence="2">ATCC 34329</strain>
    </source>
</reference>
<name>A0AAD5WUJ1_9PEZI</name>
<comment type="caution">
    <text evidence="2">The sequence shown here is derived from an EMBL/GenBank/DDBJ whole genome shotgun (WGS) entry which is preliminary data.</text>
</comment>
<accession>A0AAD5WUJ1</accession>
<feature type="region of interest" description="Disordered" evidence="1">
    <location>
        <begin position="268"/>
        <end position="287"/>
    </location>
</feature>
<evidence type="ECO:0000256" key="1">
    <source>
        <dbReference type="SAM" id="MobiDB-lite"/>
    </source>
</evidence>
<keyword evidence="3" id="KW-1185">Reference proteome</keyword>
<dbReference type="AlphaFoldDB" id="A0AAD5WUJ1"/>
<dbReference type="Proteomes" id="UP001201980">
    <property type="component" value="Unassembled WGS sequence"/>
</dbReference>
<sequence>MSNSGKSVQAASEEASWLKRAGELIHTFVARRLLARNNAEGHSPGDETRQNISEAIGNTGNNRLQYATDQHIVPISCINAILERVPDTTDLVTPSYFSSRSGGGGLQTRKYPHRYHNREDELQAHSETEKHGDVTAEMRPKLIFTKRKTQTGFFEYPIYPPTFHGMSGTEIREYDFDIPNASRALGRPHATTPVHIRNLARSGPIRALVHADQGAAAGPSSASSRPTPEQRVLDAVLFHPEHSRNNVLLRANRTPLSIPGRKICRDMKDREVRRTRSWPGNRPASEI</sequence>
<proteinExistence type="predicted"/>
<organism evidence="2 3">
    <name type="scientific">Zalerion maritima</name>
    <dbReference type="NCBI Taxonomy" id="339359"/>
    <lineage>
        <taxon>Eukaryota</taxon>
        <taxon>Fungi</taxon>
        <taxon>Dikarya</taxon>
        <taxon>Ascomycota</taxon>
        <taxon>Pezizomycotina</taxon>
        <taxon>Sordariomycetes</taxon>
        <taxon>Lulworthiomycetidae</taxon>
        <taxon>Lulworthiales</taxon>
        <taxon>Lulworthiaceae</taxon>
        <taxon>Zalerion</taxon>
    </lineage>
</organism>